<evidence type="ECO:0000256" key="9">
    <source>
        <dbReference type="ARBA" id="ARBA00022679"/>
    </source>
</evidence>
<comment type="subcellular location">
    <subcellularLocation>
        <location evidence="3">Cytoplasm</location>
    </subcellularLocation>
</comment>
<feature type="domain" description="PTS EIIA type-1" evidence="14">
    <location>
        <begin position="22"/>
        <end position="126"/>
    </location>
</feature>
<evidence type="ECO:0000256" key="4">
    <source>
        <dbReference type="ARBA" id="ARBA00007837"/>
    </source>
</evidence>
<reference evidence="16 17" key="1">
    <citation type="submission" date="2023-12" db="EMBL/GenBank/DDBJ databases">
        <title>the genome sequence of Hyalangium sp. s54d21.</title>
        <authorList>
            <person name="Zhang X."/>
        </authorList>
    </citation>
    <scope>NUCLEOTIDE SEQUENCE [LARGE SCALE GENOMIC DNA]</scope>
    <source>
        <strain evidence="17">s54d21</strain>
    </source>
</reference>
<evidence type="ECO:0000256" key="7">
    <source>
        <dbReference type="ARBA" id="ARBA00022490"/>
    </source>
</evidence>
<dbReference type="NCBIfam" id="TIGR00830">
    <property type="entry name" value="PTBA"/>
    <property type="match status" value="1"/>
</dbReference>
<dbReference type="InterPro" id="IPR036618">
    <property type="entry name" value="PtsI_HPr-bd_sf"/>
</dbReference>
<dbReference type="SUPFAM" id="SSF51261">
    <property type="entry name" value="Duplicated hybrid motif"/>
    <property type="match status" value="1"/>
</dbReference>
<comment type="similarity">
    <text evidence="4">Belongs to the PEP-utilizing enzyme family.</text>
</comment>
<evidence type="ECO:0000256" key="8">
    <source>
        <dbReference type="ARBA" id="ARBA00022597"/>
    </source>
</evidence>
<dbReference type="InterPro" id="IPR023151">
    <property type="entry name" value="PEP_util_CS"/>
</dbReference>
<dbReference type="CDD" id="cd00367">
    <property type="entry name" value="PTS-HPr_like"/>
    <property type="match status" value="1"/>
</dbReference>
<feature type="domain" description="HPr" evidence="15">
    <location>
        <begin position="166"/>
        <end position="253"/>
    </location>
</feature>
<dbReference type="InterPro" id="IPR000032">
    <property type="entry name" value="HPr-like"/>
</dbReference>
<dbReference type="Gene3D" id="3.50.30.10">
    <property type="entry name" value="Phosphohistidine domain"/>
    <property type="match status" value="1"/>
</dbReference>
<dbReference type="InterPro" id="IPR011055">
    <property type="entry name" value="Dup_hybrid_motif"/>
</dbReference>
<dbReference type="Gene3D" id="1.10.274.10">
    <property type="entry name" value="PtsI, HPr-binding domain"/>
    <property type="match status" value="1"/>
</dbReference>
<evidence type="ECO:0000256" key="2">
    <source>
        <dbReference type="ARBA" id="ARBA00001946"/>
    </source>
</evidence>
<keyword evidence="7" id="KW-0963">Cytoplasm</keyword>
<dbReference type="InterPro" id="IPR050499">
    <property type="entry name" value="PEP-utilizing_PTS_enzyme"/>
</dbReference>
<dbReference type="SUPFAM" id="SSF55594">
    <property type="entry name" value="HPr-like"/>
    <property type="match status" value="1"/>
</dbReference>
<dbReference type="InterPro" id="IPR008731">
    <property type="entry name" value="PTS_EIN"/>
</dbReference>
<dbReference type="RefSeq" id="WP_321547815.1">
    <property type="nucleotide sequence ID" value="NZ_JAXIVS010000007.1"/>
</dbReference>
<keyword evidence="12" id="KW-0418">Kinase</keyword>
<evidence type="ECO:0000259" key="15">
    <source>
        <dbReference type="PROSITE" id="PS51350"/>
    </source>
</evidence>
<evidence type="ECO:0000256" key="11">
    <source>
        <dbReference type="ARBA" id="ARBA00022723"/>
    </source>
</evidence>
<evidence type="ECO:0000313" key="17">
    <source>
        <dbReference type="Proteomes" id="UP001291309"/>
    </source>
</evidence>
<gene>
    <name evidence="16" type="primary">ptsP</name>
    <name evidence="16" type="ORF">SYV04_21960</name>
</gene>
<comment type="caution">
    <text evidence="16">The sequence shown here is derived from an EMBL/GenBank/DDBJ whole genome shotgun (WGS) entry which is preliminary data.</text>
</comment>
<proteinExistence type="inferred from homology"/>
<dbReference type="PRINTS" id="PR01736">
    <property type="entry name" value="PHPHTRNFRASE"/>
</dbReference>
<accession>A0ABU5H893</accession>
<dbReference type="PANTHER" id="PTHR46244">
    <property type="entry name" value="PHOSPHOENOLPYRUVATE-PROTEIN PHOSPHOTRANSFERASE"/>
    <property type="match status" value="1"/>
</dbReference>
<dbReference type="InterPro" id="IPR040442">
    <property type="entry name" value="Pyrv_kinase-like_dom_sf"/>
</dbReference>
<dbReference type="Gene3D" id="3.30.1340.10">
    <property type="entry name" value="HPr-like"/>
    <property type="match status" value="1"/>
</dbReference>
<protein>
    <recommendedName>
        <fullName evidence="5">phosphoenolpyruvate--protein phosphotransferase</fullName>
        <ecNumber evidence="5">2.7.3.9</ecNumber>
    </recommendedName>
</protein>
<dbReference type="InterPro" id="IPR035895">
    <property type="entry name" value="HPr-like_sf"/>
</dbReference>
<comment type="catalytic activity">
    <reaction evidence="1">
        <text>L-histidyl-[protein] + phosphoenolpyruvate = N(pros)-phospho-L-histidyl-[protein] + pyruvate</text>
        <dbReference type="Rhea" id="RHEA:23880"/>
        <dbReference type="Rhea" id="RHEA-COMP:9745"/>
        <dbReference type="Rhea" id="RHEA-COMP:9746"/>
        <dbReference type="ChEBI" id="CHEBI:15361"/>
        <dbReference type="ChEBI" id="CHEBI:29979"/>
        <dbReference type="ChEBI" id="CHEBI:58702"/>
        <dbReference type="ChEBI" id="CHEBI:64837"/>
        <dbReference type="EC" id="2.7.3.9"/>
    </reaction>
</comment>
<dbReference type="Pfam" id="PF05524">
    <property type="entry name" value="PEP-utilisers_N"/>
    <property type="match status" value="1"/>
</dbReference>
<dbReference type="Gene3D" id="3.20.20.60">
    <property type="entry name" value="Phosphoenolpyruvate-binding domains"/>
    <property type="match status" value="1"/>
</dbReference>
<keyword evidence="11" id="KW-0479">Metal-binding</keyword>
<dbReference type="InterPro" id="IPR002114">
    <property type="entry name" value="PTS_HPr_Ser_P_site"/>
</dbReference>
<dbReference type="GO" id="GO:0008965">
    <property type="term" value="F:phosphoenolpyruvate-protein phosphotransferase activity"/>
    <property type="evidence" value="ECO:0007669"/>
    <property type="project" value="UniProtKB-EC"/>
</dbReference>
<dbReference type="PROSITE" id="PS51350">
    <property type="entry name" value="PTS_HPR_DOM"/>
    <property type="match status" value="1"/>
</dbReference>
<dbReference type="PRINTS" id="PR00107">
    <property type="entry name" value="PHOSPHOCPHPR"/>
</dbReference>
<dbReference type="InterPro" id="IPR000121">
    <property type="entry name" value="PEP_util_C"/>
</dbReference>
<dbReference type="SUPFAM" id="SSF47831">
    <property type="entry name" value="Enzyme I of the PEP:sugar phosphotransferase system HPr-binding (sub)domain"/>
    <property type="match status" value="1"/>
</dbReference>
<dbReference type="PROSITE" id="PS00742">
    <property type="entry name" value="PEP_ENZYMES_2"/>
    <property type="match status" value="1"/>
</dbReference>
<keyword evidence="9 16" id="KW-0808">Transferase</keyword>
<dbReference type="InterPro" id="IPR008279">
    <property type="entry name" value="PEP-util_enz_mobile_dom"/>
</dbReference>
<evidence type="ECO:0000256" key="1">
    <source>
        <dbReference type="ARBA" id="ARBA00000683"/>
    </source>
</evidence>
<dbReference type="SUPFAM" id="SSF52009">
    <property type="entry name" value="Phosphohistidine domain"/>
    <property type="match status" value="1"/>
</dbReference>
<dbReference type="PROSITE" id="PS51093">
    <property type="entry name" value="PTS_EIIA_TYPE_1"/>
    <property type="match status" value="1"/>
</dbReference>
<dbReference type="PANTHER" id="PTHR46244:SF6">
    <property type="entry name" value="PHOSPHOENOLPYRUVATE-PROTEIN PHOSPHOTRANSFERASE"/>
    <property type="match status" value="1"/>
</dbReference>
<dbReference type="Proteomes" id="UP001291309">
    <property type="component" value="Unassembled WGS sequence"/>
</dbReference>
<dbReference type="Gene3D" id="2.70.70.10">
    <property type="entry name" value="Glucose Permease (Domain IIA)"/>
    <property type="match status" value="1"/>
</dbReference>
<dbReference type="NCBIfam" id="TIGR01417">
    <property type="entry name" value="PTS_I_fam"/>
    <property type="match status" value="1"/>
</dbReference>
<evidence type="ECO:0000256" key="13">
    <source>
        <dbReference type="ARBA" id="ARBA00022842"/>
    </source>
</evidence>
<keyword evidence="10" id="KW-0598">Phosphotransferase system</keyword>
<dbReference type="Pfam" id="PF00381">
    <property type="entry name" value="PTS-HPr"/>
    <property type="match status" value="1"/>
</dbReference>
<dbReference type="PROSITE" id="PS00589">
    <property type="entry name" value="PTS_HPR_SER"/>
    <property type="match status" value="1"/>
</dbReference>
<name>A0ABU5H893_9BACT</name>
<evidence type="ECO:0000256" key="10">
    <source>
        <dbReference type="ARBA" id="ARBA00022683"/>
    </source>
</evidence>
<keyword evidence="8" id="KW-0762">Sugar transport</keyword>
<sequence>MSTLTLGSPVAGWATRLEEVPDPAFAQRMVGDGIAVDPTSAELRAPCDGVVVSVHGARHACTLRAVTGAEILLHIGIDTVSLRGEGFTVRVQEGQRVRAGDPLISFDMDLLARKARSLLTAMVVVNGEAHTVTNRVQDREVAVGELLLAVAGESSSAVQETAGDEKAERRVRLLIPHGLHARPAAALARHAKLHAGSVSIVNKGRSANAKSVVSLMGLGARHGDMLTLTVQGEQAERVAQELMELVISGLGDPVQPIAEQPEVPAEVTAPQHFTPDQEVLLKGTIAAPGVGVGNAVRVLEESAELPMDGQGIQAETQRLADALASVGRDIEALVSREGAGEAAKTEIFRAHLALLEDPELTEAAHREIAAGRGAAWAWRKAVARHAQVLHELNDPLLAERIGDLRDIERRVISQLTGRGGSRVPAELPPDAILVADELLPSELAAIPAGRLAGLCMARGGPTSHVAILASGMGIPAVVAMGDAALRVPHGAPLIVDGNRGEVHVFPPAEVRDATRRAAAARQEANLATAHEECRTADNVRIEVFANLGRPGDAASAMAKGAEGCGLLRTEFLFLERSTAPSEAEQLAQYQEIADTLRGRPVVIRTIDVGGDKPLAYLPLPREENPVLGLRGVRIALQHPEVLRTQLRAILRVKPAGVCRILVPMIASVSELRMVRAMIEAERQALGITRTIELGAMIEVPVAAVQADRLAAECDFLSIGTNDLTQYALAMDRGNPYVAARLDSLHPGVLRLVAQTVAGARKHGRPVAVCGGIASEALAAPLLIGLGVTELSATPAVVPDLKAFIRTLTSAQCEDVARKALELESGDDVRALVKSTWPGL</sequence>
<dbReference type="InterPro" id="IPR001127">
    <property type="entry name" value="PTS_EIIA_1_perm"/>
</dbReference>
<dbReference type="Pfam" id="PF02896">
    <property type="entry name" value="PEP-utilizers_C"/>
    <property type="match status" value="1"/>
</dbReference>
<dbReference type="Pfam" id="PF00391">
    <property type="entry name" value="PEP-utilizers"/>
    <property type="match status" value="1"/>
</dbReference>
<dbReference type="NCBIfam" id="TIGR01003">
    <property type="entry name" value="PTS_HPr_family"/>
    <property type="match status" value="1"/>
</dbReference>
<evidence type="ECO:0000256" key="12">
    <source>
        <dbReference type="ARBA" id="ARBA00022777"/>
    </source>
</evidence>
<dbReference type="InterPro" id="IPR001020">
    <property type="entry name" value="PTS_HPr_His_P_site"/>
</dbReference>
<evidence type="ECO:0000313" key="16">
    <source>
        <dbReference type="EMBL" id="MDY7229094.1"/>
    </source>
</evidence>
<keyword evidence="17" id="KW-1185">Reference proteome</keyword>
<comment type="cofactor">
    <cofactor evidence="2">
        <name>Mg(2+)</name>
        <dbReference type="ChEBI" id="CHEBI:18420"/>
    </cofactor>
</comment>
<dbReference type="SUPFAM" id="SSF51621">
    <property type="entry name" value="Phosphoenolpyruvate/pyruvate domain"/>
    <property type="match status" value="1"/>
</dbReference>
<dbReference type="InterPro" id="IPR015813">
    <property type="entry name" value="Pyrv/PenolPyrv_kinase-like_dom"/>
</dbReference>
<evidence type="ECO:0000256" key="3">
    <source>
        <dbReference type="ARBA" id="ARBA00004496"/>
    </source>
</evidence>
<evidence type="ECO:0000259" key="14">
    <source>
        <dbReference type="PROSITE" id="PS51093"/>
    </source>
</evidence>
<keyword evidence="13" id="KW-0460">Magnesium</keyword>
<dbReference type="EMBL" id="JAXIVS010000007">
    <property type="protein sequence ID" value="MDY7229094.1"/>
    <property type="molecule type" value="Genomic_DNA"/>
</dbReference>
<keyword evidence="6" id="KW-0813">Transport</keyword>
<evidence type="ECO:0000256" key="5">
    <source>
        <dbReference type="ARBA" id="ARBA00012232"/>
    </source>
</evidence>
<organism evidence="16 17">
    <name type="scientific">Hyalangium rubrum</name>
    <dbReference type="NCBI Taxonomy" id="3103134"/>
    <lineage>
        <taxon>Bacteria</taxon>
        <taxon>Pseudomonadati</taxon>
        <taxon>Myxococcota</taxon>
        <taxon>Myxococcia</taxon>
        <taxon>Myxococcales</taxon>
        <taxon>Cystobacterineae</taxon>
        <taxon>Archangiaceae</taxon>
        <taxon>Hyalangium</taxon>
    </lineage>
</organism>
<evidence type="ECO:0000256" key="6">
    <source>
        <dbReference type="ARBA" id="ARBA00022448"/>
    </source>
</evidence>
<dbReference type="InterPro" id="IPR006318">
    <property type="entry name" value="PTS_EI-like"/>
</dbReference>
<dbReference type="PROSITE" id="PS00371">
    <property type="entry name" value="PTS_EIIA_TYPE_1_HIS"/>
    <property type="match status" value="1"/>
</dbReference>
<dbReference type="InterPro" id="IPR036637">
    <property type="entry name" value="Phosphohistidine_dom_sf"/>
</dbReference>
<dbReference type="Pfam" id="PF00358">
    <property type="entry name" value="PTS_EIIA_1"/>
    <property type="match status" value="1"/>
</dbReference>
<dbReference type="EC" id="2.7.3.9" evidence="5"/>
<dbReference type="PROSITE" id="PS00369">
    <property type="entry name" value="PTS_HPR_HIS"/>
    <property type="match status" value="1"/>
</dbReference>